<keyword evidence="4" id="KW-1185">Reference proteome</keyword>
<feature type="transmembrane region" description="Helical" evidence="2">
    <location>
        <begin position="50"/>
        <end position="67"/>
    </location>
</feature>
<dbReference type="Proteomes" id="UP000595197">
    <property type="component" value="Plasmid pTT6-2"/>
</dbReference>
<evidence type="ECO:0000313" key="4">
    <source>
        <dbReference type="Proteomes" id="UP000595197"/>
    </source>
</evidence>
<keyword evidence="3" id="KW-0614">Plasmid</keyword>
<evidence type="ECO:0000256" key="1">
    <source>
        <dbReference type="SAM" id="MobiDB-lite"/>
    </source>
</evidence>
<feature type="region of interest" description="Disordered" evidence="1">
    <location>
        <begin position="120"/>
        <end position="139"/>
    </location>
</feature>
<dbReference type="EMBL" id="CP067422">
    <property type="protein sequence ID" value="QQP93636.1"/>
    <property type="molecule type" value="Genomic_DNA"/>
</dbReference>
<keyword evidence="2" id="KW-0812">Transmembrane</keyword>
<proteinExistence type="predicted"/>
<evidence type="ECO:0000313" key="3">
    <source>
        <dbReference type="EMBL" id="QQP93636.1"/>
    </source>
</evidence>
<reference evidence="3" key="1">
    <citation type="submission" date="2021-02" db="EMBL/GenBank/DDBJ databases">
        <title>Skermanella TT6 skin isolate.</title>
        <authorList>
            <person name="Lee K."/>
            <person name="Ganzorig M."/>
        </authorList>
    </citation>
    <scope>NUCLEOTIDE SEQUENCE</scope>
    <source>
        <strain evidence="3">TT6</strain>
    </source>
</reference>
<keyword evidence="2" id="KW-0472">Membrane</keyword>
<sequence length="271" mass="29328">MALFVVGTALVFIAGIWPGLRFGAIAAAILILAPPPDEADVLATAAGRATQIVLGAVIATVTSRLLFPASAHRQSARHVSRALDLCADLLGEVTDELLGRQKEPSRIAELDDQILGALQAAESSASQSRRPIERRRRSHDRINDPVRIVRCAQHLWHTIVFAQRTGGGPLASGPREPLADPLYRLSEAARAHLLELSQAIRSGDPLPRIDAVRDARHALEIALAEVRRQGATRSLPADEAERVFALSLAMDHLVSNLDSLTKLARPPQEQR</sequence>
<organism evidence="3 4">
    <name type="scientific">Skermanella cutis</name>
    <dbReference type="NCBI Taxonomy" id="2775420"/>
    <lineage>
        <taxon>Bacteria</taxon>
        <taxon>Pseudomonadati</taxon>
        <taxon>Pseudomonadota</taxon>
        <taxon>Alphaproteobacteria</taxon>
        <taxon>Rhodospirillales</taxon>
        <taxon>Azospirillaceae</taxon>
        <taxon>Skermanella</taxon>
    </lineage>
</organism>
<name>A0ABX7BIR0_9PROT</name>
<protein>
    <recommendedName>
        <fullName evidence="5">FUSC family protein</fullName>
    </recommendedName>
</protein>
<evidence type="ECO:0000256" key="2">
    <source>
        <dbReference type="SAM" id="Phobius"/>
    </source>
</evidence>
<keyword evidence="2" id="KW-1133">Transmembrane helix</keyword>
<dbReference type="RefSeq" id="WP_201083350.1">
    <property type="nucleotide sequence ID" value="NZ_CP067422.1"/>
</dbReference>
<geneLocation type="plasmid" evidence="3 4">
    <name>pTT6-2</name>
</geneLocation>
<gene>
    <name evidence="3" type="ORF">IGS68_31950</name>
</gene>
<evidence type="ECO:0008006" key="5">
    <source>
        <dbReference type="Google" id="ProtNLM"/>
    </source>
</evidence>
<feature type="compositionally biased region" description="Low complexity" evidence="1">
    <location>
        <begin position="120"/>
        <end position="129"/>
    </location>
</feature>
<accession>A0ABX7BIR0</accession>